<dbReference type="EMBL" id="CAXDID020000253">
    <property type="protein sequence ID" value="CAL6065062.1"/>
    <property type="molecule type" value="Genomic_DNA"/>
</dbReference>
<evidence type="ECO:0000313" key="3">
    <source>
        <dbReference type="EMBL" id="CAL6001895.1"/>
    </source>
</evidence>
<evidence type="ECO:0000313" key="4">
    <source>
        <dbReference type="EMBL" id="CAL6065062.1"/>
    </source>
</evidence>
<dbReference type="Proteomes" id="UP001642409">
    <property type="component" value="Unassembled WGS sequence"/>
</dbReference>
<evidence type="ECO:0000313" key="5">
    <source>
        <dbReference type="Proteomes" id="UP001642409"/>
    </source>
</evidence>
<evidence type="ECO:0000313" key="2">
    <source>
        <dbReference type="EMBL" id="CAI9968097.1"/>
    </source>
</evidence>
<sequence length="179" mass="21284">MHLYYFKHRAEWNEKNRIRREKKLALKQVQFQGVTADAQLTLTKTVQIKQLTQLEHYHQYQGSIQSFHLHLINHSNPQIHTQLHNKDQQSYLKLIKDQYKYIKVFLCEVLKQSVSKCKQYDVMNTQTMCSPQTTTFKLLCTEFRQLTLLTTCQCLVVSYVVKLCVAYQINRQNNKKGID</sequence>
<keyword evidence="5" id="KW-1185">Reference proteome</keyword>
<protein>
    <submittedName>
        <fullName evidence="3">Hypothetical_protein</fullName>
    </submittedName>
</protein>
<accession>A0AA86PW94</accession>
<dbReference type="EMBL" id="CATOUU010001031">
    <property type="protein sequence ID" value="CAI9968097.1"/>
    <property type="molecule type" value="Genomic_DNA"/>
</dbReference>
<dbReference type="EMBL" id="CAXDID020000044">
    <property type="protein sequence ID" value="CAL6001895.1"/>
    <property type="molecule type" value="Genomic_DNA"/>
</dbReference>
<reference evidence="1" key="1">
    <citation type="submission" date="2023-06" db="EMBL/GenBank/DDBJ databases">
        <authorList>
            <person name="Kurt Z."/>
        </authorList>
    </citation>
    <scope>NUCLEOTIDE SEQUENCE</scope>
</reference>
<dbReference type="EMBL" id="CATOUU010000755">
    <property type="protein sequence ID" value="CAI9946011.1"/>
    <property type="molecule type" value="Genomic_DNA"/>
</dbReference>
<evidence type="ECO:0000313" key="1">
    <source>
        <dbReference type="EMBL" id="CAI9946011.1"/>
    </source>
</evidence>
<comment type="caution">
    <text evidence="1">The sequence shown here is derived from an EMBL/GenBank/DDBJ whole genome shotgun (WGS) entry which is preliminary data.</text>
</comment>
<organism evidence="1">
    <name type="scientific">Hexamita inflata</name>
    <dbReference type="NCBI Taxonomy" id="28002"/>
    <lineage>
        <taxon>Eukaryota</taxon>
        <taxon>Metamonada</taxon>
        <taxon>Diplomonadida</taxon>
        <taxon>Hexamitidae</taxon>
        <taxon>Hexamitinae</taxon>
        <taxon>Hexamita</taxon>
    </lineage>
</organism>
<gene>
    <name evidence="3" type="ORF">HINF_LOCUS17661</name>
    <name evidence="1" type="ORF">HINF_LOCUS33656</name>
    <name evidence="4" type="ORF">HINF_LOCUS51659</name>
    <name evidence="2" type="ORF">HINF_LOCUS55742</name>
</gene>
<name>A0AA86PW94_9EUKA</name>
<dbReference type="AlphaFoldDB" id="A0AA86PW94"/>
<proteinExistence type="predicted"/>
<reference evidence="3 5" key="2">
    <citation type="submission" date="2024-07" db="EMBL/GenBank/DDBJ databases">
        <authorList>
            <person name="Akdeniz Z."/>
        </authorList>
    </citation>
    <scope>NUCLEOTIDE SEQUENCE [LARGE SCALE GENOMIC DNA]</scope>
</reference>